<reference evidence="4" key="1">
    <citation type="submission" date="2014-07" db="EMBL/GenBank/DDBJ databases">
        <title>Identification of a novel salt tolerance gene in wild soybean by whole-genome sequencing.</title>
        <authorList>
            <person name="Lam H.-M."/>
            <person name="Qi X."/>
            <person name="Li M.-W."/>
            <person name="Liu X."/>
            <person name="Xie M."/>
            <person name="Ni M."/>
            <person name="Xu X."/>
        </authorList>
    </citation>
    <scope>NUCLEOTIDE SEQUENCE [LARGE SCALE GENOMIC DNA]</scope>
    <source>
        <tissue evidence="4">Root</tissue>
    </source>
</reference>
<sequence>MSASDNSRARELAGLTLDDVLGNQKRPSSTPPSQQLPKSRTLLDIIKEDESNKKDRRSWKAFKDKLRLKRAGSAWTSTIHIPTSDVPIPNPNSRIFTQFGHRNSVETDREMGLEGSRYILSDDDEDEDEDDDGGEGSMEHTCCVCMVRHKAAAFIPCGHTFCRMCSRELMVSRGNCPRCNNFILEILDIF</sequence>
<feature type="domain" description="RING-type" evidence="3">
    <location>
        <begin position="142"/>
        <end position="180"/>
    </location>
</feature>
<gene>
    <name evidence="4" type="ORF">glysoja_026726</name>
</gene>
<evidence type="ECO:0000256" key="2">
    <source>
        <dbReference type="SAM" id="MobiDB-lite"/>
    </source>
</evidence>
<evidence type="ECO:0000256" key="1">
    <source>
        <dbReference type="PROSITE-ProRule" id="PRU00175"/>
    </source>
</evidence>
<dbReference type="Gene3D" id="3.30.40.10">
    <property type="entry name" value="Zinc/RING finger domain, C3HC4 (zinc finger)"/>
    <property type="match status" value="1"/>
</dbReference>
<keyword evidence="1" id="KW-0479">Metal-binding</keyword>
<dbReference type="InterPro" id="IPR001841">
    <property type="entry name" value="Znf_RING"/>
</dbReference>
<feature type="compositionally biased region" description="Polar residues" evidence="2">
    <location>
        <begin position="25"/>
        <end position="38"/>
    </location>
</feature>
<dbReference type="SMART" id="SM00184">
    <property type="entry name" value="RING"/>
    <property type="match status" value="1"/>
</dbReference>
<protein>
    <recommendedName>
        <fullName evidence="3">RING-type domain-containing protein</fullName>
    </recommendedName>
</protein>
<dbReference type="CDD" id="cd16449">
    <property type="entry name" value="RING-HC"/>
    <property type="match status" value="1"/>
</dbReference>
<proteinExistence type="predicted"/>
<feature type="region of interest" description="Disordered" evidence="2">
    <location>
        <begin position="1"/>
        <end position="40"/>
    </location>
</feature>
<organism evidence="4">
    <name type="scientific">Glycine soja</name>
    <name type="common">Wild soybean</name>
    <dbReference type="NCBI Taxonomy" id="3848"/>
    <lineage>
        <taxon>Eukaryota</taxon>
        <taxon>Viridiplantae</taxon>
        <taxon>Streptophyta</taxon>
        <taxon>Embryophyta</taxon>
        <taxon>Tracheophyta</taxon>
        <taxon>Spermatophyta</taxon>
        <taxon>Magnoliopsida</taxon>
        <taxon>eudicotyledons</taxon>
        <taxon>Gunneridae</taxon>
        <taxon>Pentapetalae</taxon>
        <taxon>rosids</taxon>
        <taxon>fabids</taxon>
        <taxon>Fabales</taxon>
        <taxon>Fabaceae</taxon>
        <taxon>Papilionoideae</taxon>
        <taxon>50 kb inversion clade</taxon>
        <taxon>NPAAA clade</taxon>
        <taxon>indigoferoid/millettioid clade</taxon>
        <taxon>Phaseoleae</taxon>
        <taxon>Glycine</taxon>
        <taxon>Glycine subgen. Soja</taxon>
    </lineage>
</organism>
<dbReference type="Proteomes" id="UP000053555">
    <property type="component" value="Unassembled WGS sequence"/>
</dbReference>
<dbReference type="AlphaFoldDB" id="A0A0B2PNH9"/>
<dbReference type="PROSITE" id="PS50089">
    <property type="entry name" value="ZF_RING_2"/>
    <property type="match status" value="1"/>
</dbReference>
<accession>A0A0B2PNH9</accession>
<keyword evidence="1" id="KW-0863">Zinc-finger</keyword>
<evidence type="ECO:0000259" key="3">
    <source>
        <dbReference type="PROSITE" id="PS50089"/>
    </source>
</evidence>
<dbReference type="EMBL" id="KN664071">
    <property type="protein sequence ID" value="KHN10991.1"/>
    <property type="molecule type" value="Genomic_DNA"/>
</dbReference>
<dbReference type="InterPro" id="IPR013083">
    <property type="entry name" value="Znf_RING/FYVE/PHD"/>
</dbReference>
<dbReference type="Pfam" id="PF13920">
    <property type="entry name" value="zf-C3HC4_3"/>
    <property type="match status" value="1"/>
</dbReference>
<dbReference type="PANTHER" id="PTHR46629">
    <property type="entry name" value="OS01G0917900 PROTEIN"/>
    <property type="match status" value="1"/>
</dbReference>
<evidence type="ECO:0000313" key="4">
    <source>
        <dbReference type="EMBL" id="KHN10991.1"/>
    </source>
</evidence>
<dbReference type="GO" id="GO:0008270">
    <property type="term" value="F:zinc ion binding"/>
    <property type="evidence" value="ECO:0007669"/>
    <property type="project" value="UniProtKB-KW"/>
</dbReference>
<name>A0A0B2PNH9_GLYSO</name>
<dbReference type="SUPFAM" id="SSF57850">
    <property type="entry name" value="RING/U-box"/>
    <property type="match status" value="1"/>
</dbReference>
<keyword evidence="1" id="KW-0862">Zinc</keyword>